<name>A0A4X2LJB7_VOMUR</name>
<reference evidence="2" key="3">
    <citation type="submission" date="2025-09" db="UniProtKB">
        <authorList>
            <consortium name="Ensembl"/>
        </authorList>
    </citation>
    <scope>IDENTIFICATION</scope>
</reference>
<dbReference type="Ensembl" id="ENSVURT00010025214.1">
    <property type="protein sequence ID" value="ENSVURP00010022151.1"/>
    <property type="gene ID" value="ENSVURG00010016975.1"/>
</dbReference>
<evidence type="ECO:0000313" key="3">
    <source>
        <dbReference type="Proteomes" id="UP000314987"/>
    </source>
</evidence>
<dbReference type="STRING" id="29139.ENSVURP00010022151"/>
<dbReference type="Proteomes" id="UP000314987">
    <property type="component" value="Unassembled WGS sequence"/>
</dbReference>
<keyword evidence="3" id="KW-1185">Reference proteome</keyword>
<proteinExistence type="predicted"/>
<dbReference type="GeneTree" id="ENSGT00940000154661"/>
<reference evidence="3" key="1">
    <citation type="submission" date="2018-12" db="EMBL/GenBank/DDBJ databases">
        <authorList>
            <person name="Yazar S."/>
        </authorList>
    </citation>
    <scope>NUCLEOTIDE SEQUENCE [LARGE SCALE GENOMIC DNA]</scope>
</reference>
<dbReference type="InterPro" id="IPR004217">
    <property type="entry name" value="Tim10-like"/>
</dbReference>
<protein>
    <recommendedName>
        <fullName evidence="1">Tim10-like domain-containing protein</fullName>
    </recommendedName>
</protein>
<dbReference type="AlphaFoldDB" id="A0A4X2LJB7"/>
<evidence type="ECO:0000259" key="1">
    <source>
        <dbReference type="Pfam" id="PF02953"/>
    </source>
</evidence>
<organism evidence="2 3">
    <name type="scientific">Vombatus ursinus</name>
    <name type="common">Common wombat</name>
    <dbReference type="NCBI Taxonomy" id="29139"/>
    <lineage>
        <taxon>Eukaryota</taxon>
        <taxon>Metazoa</taxon>
        <taxon>Chordata</taxon>
        <taxon>Craniata</taxon>
        <taxon>Vertebrata</taxon>
        <taxon>Euteleostomi</taxon>
        <taxon>Mammalia</taxon>
        <taxon>Metatheria</taxon>
        <taxon>Diprotodontia</taxon>
        <taxon>Vombatidae</taxon>
        <taxon>Vombatus</taxon>
    </lineage>
</organism>
<dbReference type="Gene3D" id="1.10.287.810">
    <property type="entry name" value="Mitochondrial import inner membrane translocase subunit tim13 like domains"/>
    <property type="match status" value="1"/>
</dbReference>
<reference evidence="2" key="2">
    <citation type="submission" date="2025-08" db="UniProtKB">
        <authorList>
            <consortium name="Ensembl"/>
        </authorList>
    </citation>
    <scope>IDENTIFICATION</scope>
</reference>
<sequence>MNSSLSIEGLGPLDQQLQHFIEVKTQKQWLWQLVHQMIELHWEKYMDKPGFKLDSRAETYFMNCVEQFIDTSQFILNQLEKTRKSSLLRKLV</sequence>
<feature type="domain" description="Tim10-like" evidence="1">
    <location>
        <begin position="20"/>
        <end position="80"/>
    </location>
</feature>
<dbReference type="Pfam" id="PF02953">
    <property type="entry name" value="zf-Tim10_DDP"/>
    <property type="match status" value="1"/>
</dbReference>
<dbReference type="InterPro" id="IPR035427">
    <property type="entry name" value="Tim10-like_dom_sf"/>
</dbReference>
<evidence type="ECO:0000313" key="2">
    <source>
        <dbReference type="Ensembl" id="ENSVURP00010022151.1"/>
    </source>
</evidence>
<accession>A0A4X2LJB7</accession>